<evidence type="ECO:0000256" key="3">
    <source>
        <dbReference type="ARBA" id="ARBA00022840"/>
    </source>
</evidence>
<evidence type="ECO:0000256" key="5">
    <source>
        <dbReference type="RuleBase" id="RU365068"/>
    </source>
</evidence>
<protein>
    <recommendedName>
        <fullName evidence="5">ATP-dependent RNA helicase</fullName>
        <ecNumber evidence="5">3.6.4.13</ecNumber>
    </recommendedName>
</protein>
<dbReference type="PROSITE" id="PS00039">
    <property type="entry name" value="DEAD_ATP_HELICASE"/>
    <property type="match status" value="1"/>
</dbReference>
<comment type="function">
    <text evidence="5">RNA helicase.</text>
</comment>
<dbReference type="Pfam" id="PF00270">
    <property type="entry name" value="DEAD"/>
    <property type="match status" value="1"/>
</dbReference>
<dbReference type="STRING" id="595528.A0A0D2UFZ2"/>
<dbReference type="SUPFAM" id="SSF52540">
    <property type="entry name" value="P-loop containing nucleoside triphosphate hydrolases"/>
    <property type="match status" value="1"/>
</dbReference>
<comment type="domain">
    <text evidence="5">The Q motif is unique to and characteristic of the DEAD box family of RNA helicases and controls ATP binding and hydrolysis.</text>
</comment>
<sequence>MKRPLGGQATTPVKKARVETPAETSTPAVNASTVSEIAGSTTVAAVADAGRKRRPWEQQQQSTAPSVDAAATTSAAAPSAALPRQAASSHTTKPFGHAGRANTGPDSRHPDSSHGPSHPRGGSAAGAPATTTATTPAAAGAATTKQAPAQRKPPSASVVDGLDYRGLDEDADADLGGEDELEDAEEDDQSASGSDESDASDEDEAHEHDSELDGSDNHDGAQQARKNGKQHSNNNNNNALRVLPRWLAEPKMIQTGVTIDDIRDRLDPRVVRALTKMGIQSLFPVQASLLPEILGSASSAVHPGDLCVSSPTGSGKTMAFAIPIVNKLSTRVVPRLRALILQPTRELAAQVKSVFDSLAQFTPLTTALITGQLSLAAEQDLLAAGAPSRSVLADSVLALAGNRSSGSAQQATPIVLCDVVVATPGRLVDHLNCNPALLDHLEYLVLDEADRLLSQSYSDWLPRVLAGRTTRHQRAAAQSSNNASATLAGESGGVGSAGYGMVNNSSSHVRSSDPTSEHCCDNVCTHCAATRVCFTAHAAVDHAQTPLFRHPNQQSGENRSTSSRLPSVLCGSAERDSVCQTCCRRRGRCSDGHGHDGRRPGAAV</sequence>
<dbReference type="PROSITE" id="PS51192">
    <property type="entry name" value="HELICASE_ATP_BIND_1"/>
    <property type="match status" value="1"/>
</dbReference>
<dbReference type="SMART" id="SM00487">
    <property type="entry name" value="DEXDc"/>
    <property type="match status" value="1"/>
</dbReference>
<feature type="compositionally biased region" description="Low complexity" evidence="6">
    <location>
        <begin position="62"/>
        <end position="89"/>
    </location>
</feature>
<name>A0A0D2UFZ2_CAPO3</name>
<keyword evidence="5" id="KW-0694">RNA-binding</keyword>
<dbReference type="PANTHER" id="PTHR24031">
    <property type="entry name" value="RNA HELICASE"/>
    <property type="match status" value="1"/>
</dbReference>
<dbReference type="Proteomes" id="UP000008743">
    <property type="component" value="Unassembled WGS sequence"/>
</dbReference>
<dbReference type="AlphaFoldDB" id="A0A0D2UFZ2"/>
<dbReference type="InParanoid" id="A0A0D2UFZ2"/>
<comment type="catalytic activity">
    <reaction evidence="5">
        <text>ATP + H2O = ADP + phosphate + H(+)</text>
        <dbReference type="Rhea" id="RHEA:13065"/>
        <dbReference type="ChEBI" id="CHEBI:15377"/>
        <dbReference type="ChEBI" id="CHEBI:15378"/>
        <dbReference type="ChEBI" id="CHEBI:30616"/>
        <dbReference type="ChEBI" id="CHEBI:43474"/>
        <dbReference type="ChEBI" id="CHEBI:456216"/>
        <dbReference type="EC" id="3.6.4.13"/>
    </reaction>
</comment>
<dbReference type="EC" id="3.6.4.13" evidence="5"/>
<evidence type="ECO:0000313" key="8">
    <source>
        <dbReference type="EMBL" id="KJE94026.1"/>
    </source>
</evidence>
<feature type="compositionally biased region" description="Basic and acidic residues" evidence="6">
    <location>
        <begin position="205"/>
        <end position="219"/>
    </location>
</feature>
<organism evidence="8 9">
    <name type="scientific">Capsaspora owczarzaki (strain ATCC 30864)</name>
    <dbReference type="NCBI Taxonomy" id="595528"/>
    <lineage>
        <taxon>Eukaryota</taxon>
        <taxon>Filasterea</taxon>
        <taxon>Capsaspora</taxon>
    </lineage>
</organism>
<reference evidence="9" key="1">
    <citation type="submission" date="2011-02" db="EMBL/GenBank/DDBJ databases">
        <title>The Genome Sequence of Capsaspora owczarzaki ATCC 30864.</title>
        <authorList>
            <person name="Russ C."/>
            <person name="Cuomo C."/>
            <person name="Burger G."/>
            <person name="Gray M.W."/>
            <person name="Holland P.W.H."/>
            <person name="King N."/>
            <person name="Lang F.B.F."/>
            <person name="Roger A.J."/>
            <person name="Ruiz-Trillo I."/>
            <person name="Young S.K."/>
            <person name="Zeng Q."/>
            <person name="Gargeya S."/>
            <person name="Alvarado L."/>
            <person name="Berlin A."/>
            <person name="Chapman S.B."/>
            <person name="Chen Z."/>
            <person name="Freedman E."/>
            <person name="Gellesch M."/>
            <person name="Goldberg J."/>
            <person name="Griggs A."/>
            <person name="Gujja S."/>
            <person name="Heilman E."/>
            <person name="Heiman D."/>
            <person name="Howarth C."/>
            <person name="Mehta T."/>
            <person name="Neiman D."/>
            <person name="Pearson M."/>
            <person name="Roberts A."/>
            <person name="Saif S."/>
            <person name="Shea T."/>
            <person name="Shenoy N."/>
            <person name="Sisk P."/>
            <person name="Stolte C."/>
            <person name="Sykes S."/>
            <person name="White J."/>
            <person name="Yandava C."/>
            <person name="Haas B."/>
            <person name="Nusbaum C."/>
            <person name="Birren B."/>
        </authorList>
    </citation>
    <scope>NUCLEOTIDE SEQUENCE</scope>
    <source>
        <strain evidence="9">ATCC 30864</strain>
    </source>
</reference>
<feature type="domain" description="Helicase ATP-binding" evidence="7">
    <location>
        <begin position="297"/>
        <end position="489"/>
    </location>
</feature>
<dbReference type="InterPro" id="IPR000629">
    <property type="entry name" value="RNA-helicase_DEAD-box_CS"/>
</dbReference>
<dbReference type="InterPro" id="IPR014001">
    <property type="entry name" value="Helicase_ATP-bd"/>
</dbReference>
<comment type="similarity">
    <text evidence="4">Belongs to the DEAD box helicase family.</text>
</comment>
<keyword evidence="4 8" id="KW-0347">Helicase</keyword>
<dbReference type="GO" id="GO:0003723">
    <property type="term" value="F:RNA binding"/>
    <property type="evidence" value="ECO:0007669"/>
    <property type="project" value="UniProtKB-UniRule"/>
</dbReference>
<evidence type="ECO:0000256" key="1">
    <source>
        <dbReference type="ARBA" id="ARBA00022741"/>
    </source>
</evidence>
<gene>
    <name evidence="8" type="ORF">CAOG_004727</name>
</gene>
<dbReference type="GO" id="GO:0005524">
    <property type="term" value="F:ATP binding"/>
    <property type="evidence" value="ECO:0007669"/>
    <property type="project" value="UniProtKB-UniRule"/>
</dbReference>
<proteinExistence type="inferred from homology"/>
<keyword evidence="1 4" id="KW-0547">Nucleotide-binding</keyword>
<evidence type="ECO:0000313" key="9">
    <source>
        <dbReference type="Proteomes" id="UP000008743"/>
    </source>
</evidence>
<dbReference type="InterPro" id="IPR027417">
    <property type="entry name" value="P-loop_NTPase"/>
</dbReference>
<feature type="compositionally biased region" description="Acidic residues" evidence="6">
    <location>
        <begin position="169"/>
        <end position="204"/>
    </location>
</feature>
<dbReference type="OrthoDB" id="3370at2759"/>
<feature type="region of interest" description="Disordered" evidence="6">
    <location>
        <begin position="1"/>
        <end position="237"/>
    </location>
</feature>
<dbReference type="GO" id="GO:0003724">
    <property type="term" value="F:RNA helicase activity"/>
    <property type="evidence" value="ECO:0007669"/>
    <property type="project" value="UniProtKB-EC"/>
</dbReference>
<evidence type="ECO:0000259" key="7">
    <source>
        <dbReference type="PROSITE" id="PS51192"/>
    </source>
</evidence>
<dbReference type="Gene3D" id="3.40.50.300">
    <property type="entry name" value="P-loop containing nucleotide triphosphate hydrolases"/>
    <property type="match status" value="1"/>
</dbReference>
<evidence type="ECO:0000256" key="2">
    <source>
        <dbReference type="ARBA" id="ARBA00022801"/>
    </source>
</evidence>
<evidence type="ECO:0000256" key="6">
    <source>
        <dbReference type="SAM" id="MobiDB-lite"/>
    </source>
</evidence>
<accession>A0A0D2UFZ2</accession>
<dbReference type="eggNOG" id="KOG0350">
    <property type="taxonomic scope" value="Eukaryota"/>
</dbReference>
<evidence type="ECO:0000256" key="4">
    <source>
        <dbReference type="RuleBase" id="RU000492"/>
    </source>
</evidence>
<keyword evidence="9" id="KW-1185">Reference proteome</keyword>
<feature type="compositionally biased region" description="Low complexity" evidence="6">
    <location>
        <begin position="113"/>
        <end position="144"/>
    </location>
</feature>
<dbReference type="InterPro" id="IPR011545">
    <property type="entry name" value="DEAD/DEAH_box_helicase_dom"/>
</dbReference>
<feature type="compositionally biased region" description="Polar residues" evidence="6">
    <location>
        <begin position="22"/>
        <end position="43"/>
    </location>
</feature>
<dbReference type="GO" id="GO:0016787">
    <property type="term" value="F:hydrolase activity"/>
    <property type="evidence" value="ECO:0007669"/>
    <property type="project" value="UniProtKB-KW"/>
</dbReference>
<dbReference type="PhylomeDB" id="A0A0D2UFZ2"/>
<keyword evidence="3 4" id="KW-0067">ATP-binding</keyword>
<keyword evidence="2 4" id="KW-0378">Hydrolase</keyword>
<dbReference type="EMBL" id="KE346366">
    <property type="protein sequence ID" value="KJE94026.1"/>
    <property type="molecule type" value="Genomic_DNA"/>
</dbReference>